<dbReference type="SUPFAM" id="SSF51556">
    <property type="entry name" value="Metallo-dependent hydrolases"/>
    <property type="match status" value="1"/>
</dbReference>
<dbReference type="InterPro" id="IPR050138">
    <property type="entry name" value="DHOase/Allantoinase_Hydrolase"/>
</dbReference>
<evidence type="ECO:0000259" key="4">
    <source>
        <dbReference type="Pfam" id="PF12890"/>
    </source>
</evidence>
<keyword evidence="6" id="KW-1185">Reference proteome</keyword>
<feature type="domain" description="Dihydroorotase catalytic" evidence="4">
    <location>
        <begin position="57"/>
        <end position="242"/>
    </location>
</feature>
<reference evidence="5" key="1">
    <citation type="submission" date="2022-08" db="EMBL/GenBank/DDBJ databases">
        <title>Nisaea acidiphila sp. nov., isolated from a marine algal debris and emended description of the genus Nisaea Urios et al. 2008.</title>
        <authorList>
            <person name="Kwon K."/>
        </authorList>
    </citation>
    <scope>NUCLEOTIDE SEQUENCE</scope>
    <source>
        <strain evidence="5">MEBiC11861</strain>
    </source>
</reference>
<evidence type="ECO:0000259" key="3">
    <source>
        <dbReference type="Pfam" id="PF07969"/>
    </source>
</evidence>
<dbReference type="Pfam" id="PF12890">
    <property type="entry name" value="DHOase"/>
    <property type="match status" value="1"/>
</dbReference>
<dbReference type="SUPFAM" id="SSF51338">
    <property type="entry name" value="Composite domain of metallo-dependent hydrolases"/>
    <property type="match status" value="1"/>
</dbReference>
<dbReference type="InterPro" id="IPR024403">
    <property type="entry name" value="DHOase_cat"/>
</dbReference>
<keyword evidence="1" id="KW-0862">Zinc</keyword>
<dbReference type="GO" id="GO:0004151">
    <property type="term" value="F:dihydroorotase activity"/>
    <property type="evidence" value="ECO:0007669"/>
    <property type="project" value="UniProtKB-EC"/>
</dbReference>
<dbReference type="InterPro" id="IPR004722">
    <property type="entry name" value="DHOase"/>
</dbReference>
<dbReference type="GO" id="GO:0006145">
    <property type="term" value="P:purine nucleobase catabolic process"/>
    <property type="evidence" value="ECO:0007669"/>
    <property type="project" value="TreeGrafter"/>
</dbReference>
<feature type="domain" description="Amidohydrolase 3" evidence="3">
    <location>
        <begin position="347"/>
        <end position="426"/>
    </location>
</feature>
<dbReference type="NCBIfam" id="TIGR00857">
    <property type="entry name" value="pyrC_multi"/>
    <property type="match status" value="1"/>
</dbReference>
<dbReference type="EC" id="3.5.2.3" evidence="5"/>
<protein>
    <submittedName>
        <fullName evidence="5">Dihydroorotase</fullName>
        <ecNumber evidence="5">3.5.2.3</ecNumber>
    </submittedName>
</protein>
<organism evidence="5 6">
    <name type="scientific">Nisaea acidiphila</name>
    <dbReference type="NCBI Taxonomy" id="1862145"/>
    <lineage>
        <taxon>Bacteria</taxon>
        <taxon>Pseudomonadati</taxon>
        <taxon>Pseudomonadota</taxon>
        <taxon>Alphaproteobacteria</taxon>
        <taxon>Rhodospirillales</taxon>
        <taxon>Thalassobaculaceae</taxon>
        <taxon>Nisaea</taxon>
    </lineage>
</organism>
<dbReference type="AlphaFoldDB" id="A0A9J7AU94"/>
<dbReference type="InterPro" id="IPR013108">
    <property type="entry name" value="Amidohydro_3"/>
</dbReference>
<evidence type="ECO:0000256" key="2">
    <source>
        <dbReference type="ARBA" id="ARBA00022975"/>
    </source>
</evidence>
<gene>
    <name evidence="5" type="primary">pyrC</name>
    <name evidence="5" type="ORF">NUH88_04330</name>
</gene>
<dbReference type="Gene3D" id="3.20.20.140">
    <property type="entry name" value="Metal-dependent hydrolases"/>
    <property type="match status" value="1"/>
</dbReference>
<evidence type="ECO:0000313" key="5">
    <source>
        <dbReference type="EMBL" id="UUX50920.1"/>
    </source>
</evidence>
<dbReference type="KEGG" id="naci:NUH88_04330"/>
<dbReference type="Gene3D" id="2.30.40.10">
    <property type="entry name" value="Urease, subunit C, domain 1"/>
    <property type="match status" value="1"/>
</dbReference>
<evidence type="ECO:0000313" key="6">
    <source>
        <dbReference type="Proteomes" id="UP001060336"/>
    </source>
</evidence>
<dbReference type="CDD" id="cd01317">
    <property type="entry name" value="DHOase_IIa"/>
    <property type="match status" value="1"/>
</dbReference>
<dbReference type="RefSeq" id="WP_257770173.1">
    <property type="nucleotide sequence ID" value="NZ_CP102480.1"/>
</dbReference>
<keyword evidence="2" id="KW-0665">Pyrimidine biosynthesis</keyword>
<accession>A0A9J7AU94</accession>
<evidence type="ECO:0000256" key="1">
    <source>
        <dbReference type="ARBA" id="ARBA00022833"/>
    </source>
</evidence>
<name>A0A9J7AU94_9PROT</name>
<dbReference type="InterPro" id="IPR011059">
    <property type="entry name" value="Metal-dep_hydrolase_composite"/>
</dbReference>
<dbReference type="GO" id="GO:0006221">
    <property type="term" value="P:pyrimidine nucleotide biosynthetic process"/>
    <property type="evidence" value="ECO:0007669"/>
    <property type="project" value="UniProtKB-KW"/>
</dbReference>
<dbReference type="Proteomes" id="UP001060336">
    <property type="component" value="Chromosome"/>
</dbReference>
<dbReference type="InterPro" id="IPR032466">
    <property type="entry name" value="Metal_Hydrolase"/>
</dbReference>
<proteinExistence type="predicted"/>
<dbReference type="EMBL" id="CP102480">
    <property type="protein sequence ID" value="UUX50920.1"/>
    <property type="molecule type" value="Genomic_DNA"/>
</dbReference>
<sequence length="442" mass="47390">MNRTIFKNARLLDPAAGLDVSGAMLIEGARIADIGPNVFVDAVQDDVHVVDCKGLCLAPGIVDMRVSTGEPGNEHIETLATAAQAAVAGGVTTFACLPNTDPIVDDVAVLEFVERLGRDVGLVNIHSYAAATKGLQGKVMTELGLLHEAGAAGFTDGGKAIAHAGVMRRLLAYAKLFDTMIVQHPELPELVGSGVMNEGETATRLGLPGIPAVAEVMMVERDLRLLDLTGGRLHFSCLSTRDAIEAVRQAKARGLSVTADTAPPYFALTESEVVGYRTFAKLSPPLRTEDDRRAVIEGIADGTIDAIVSAHTPGDRDQKRLPFGQADFGGVGLETLLSVSLELVHNGDVPMLTVLKALTETPAELLKFPAGRLRKGHLADFILFDPDRAVRIDRDELRGKSRNTPFDERPVQGRVERTYRAGNLVFDIETAPAPERRRFPDA</sequence>
<keyword evidence="5" id="KW-0378">Hydrolase</keyword>
<dbReference type="PANTHER" id="PTHR43668">
    <property type="entry name" value="ALLANTOINASE"/>
    <property type="match status" value="1"/>
</dbReference>
<dbReference type="GO" id="GO:0046872">
    <property type="term" value="F:metal ion binding"/>
    <property type="evidence" value="ECO:0007669"/>
    <property type="project" value="InterPro"/>
</dbReference>
<dbReference type="Pfam" id="PF07969">
    <property type="entry name" value="Amidohydro_3"/>
    <property type="match status" value="1"/>
</dbReference>
<dbReference type="GO" id="GO:0004038">
    <property type="term" value="F:allantoinase activity"/>
    <property type="evidence" value="ECO:0007669"/>
    <property type="project" value="TreeGrafter"/>
</dbReference>
<dbReference type="GO" id="GO:0005737">
    <property type="term" value="C:cytoplasm"/>
    <property type="evidence" value="ECO:0007669"/>
    <property type="project" value="TreeGrafter"/>
</dbReference>
<dbReference type="PANTHER" id="PTHR43668:SF2">
    <property type="entry name" value="ALLANTOINASE"/>
    <property type="match status" value="1"/>
</dbReference>